<dbReference type="RefSeq" id="WP_091044398.1">
    <property type="nucleotide sequence ID" value="NZ_FNGF01000001.1"/>
</dbReference>
<feature type="compositionally biased region" description="Basic and acidic residues" evidence="1">
    <location>
        <begin position="9"/>
        <end position="19"/>
    </location>
</feature>
<name>A0A1G9E1C6_9ACTN</name>
<gene>
    <name evidence="2" type="ORF">SAMN05216298_1234</name>
</gene>
<dbReference type="OrthoDB" id="5168737at2"/>
<protein>
    <recommendedName>
        <fullName evidence="4">Proteins of 100 residues with WXG</fullName>
    </recommendedName>
</protein>
<dbReference type="EMBL" id="FNGF01000001">
    <property type="protein sequence ID" value="SDK69907.1"/>
    <property type="molecule type" value="Genomic_DNA"/>
</dbReference>
<organism evidence="2 3">
    <name type="scientific">Glycomyces sambucus</name>
    <dbReference type="NCBI Taxonomy" id="380244"/>
    <lineage>
        <taxon>Bacteria</taxon>
        <taxon>Bacillati</taxon>
        <taxon>Actinomycetota</taxon>
        <taxon>Actinomycetes</taxon>
        <taxon>Glycomycetales</taxon>
        <taxon>Glycomycetaceae</taxon>
        <taxon>Glycomyces</taxon>
    </lineage>
</organism>
<proteinExistence type="predicted"/>
<dbReference type="STRING" id="380244.SAMN05216298_1234"/>
<dbReference type="Proteomes" id="UP000198662">
    <property type="component" value="Unassembled WGS sequence"/>
</dbReference>
<evidence type="ECO:0008006" key="4">
    <source>
        <dbReference type="Google" id="ProtNLM"/>
    </source>
</evidence>
<reference evidence="3" key="1">
    <citation type="submission" date="2016-10" db="EMBL/GenBank/DDBJ databases">
        <authorList>
            <person name="Varghese N."/>
            <person name="Submissions S."/>
        </authorList>
    </citation>
    <scope>NUCLEOTIDE SEQUENCE [LARGE SCALE GENOMIC DNA]</scope>
    <source>
        <strain evidence="3">CGMCC 4.3147</strain>
    </source>
</reference>
<feature type="region of interest" description="Disordered" evidence="1">
    <location>
        <begin position="1"/>
        <end position="22"/>
    </location>
</feature>
<dbReference type="AlphaFoldDB" id="A0A1G9E1C6"/>
<sequence length="408" mass="43118">MANDSDITNDEKPGEDGFWKKAGGAVPGVKQVLNSADVINKAIEDEEVSAGNAAVTVGADIASLALEGYAAYKNPLGMLVNVGLDFVLALFEPANKLITWLSGDPNQMQDLQERWRQFKTTLISLQGEVDAAWQDSLKTSQSPTTDAAKDKVNGMAAALGGIAAAISHMETHIGMAQMLSKAVFELVKALLSALIEQVIIYGLMALAMAWASAGSSITTFLMWATRQTAVDTATMFLRVSLAQFTGKQLAHIGTEILGSTFRQSSSEMLQWAGGIISNWAGGIQSTGAPGRGNSTPISSNPSGDMQTYTSVDPDEFDGVAEKLKGLQGNADSLSQAVNSDTETDFFTWGLACQGWVEGYNTQRVELAGDVALISPALEGNATRFTEVATAYRDTDIQAGEDIKAAGGK</sequence>
<evidence type="ECO:0000313" key="3">
    <source>
        <dbReference type="Proteomes" id="UP000198662"/>
    </source>
</evidence>
<evidence type="ECO:0000256" key="1">
    <source>
        <dbReference type="SAM" id="MobiDB-lite"/>
    </source>
</evidence>
<evidence type="ECO:0000313" key="2">
    <source>
        <dbReference type="EMBL" id="SDK69907.1"/>
    </source>
</evidence>
<keyword evidence="3" id="KW-1185">Reference proteome</keyword>
<accession>A0A1G9E1C6</accession>